<evidence type="ECO:0000313" key="4">
    <source>
        <dbReference type="Proteomes" id="UP000305948"/>
    </source>
</evidence>
<dbReference type="EMBL" id="ML213510">
    <property type="protein sequence ID" value="TFK51749.1"/>
    <property type="molecule type" value="Genomic_DNA"/>
</dbReference>
<feature type="region of interest" description="Disordered" evidence="1">
    <location>
        <begin position="150"/>
        <end position="177"/>
    </location>
</feature>
<feature type="transmembrane region" description="Helical" evidence="2">
    <location>
        <begin position="24"/>
        <end position="42"/>
    </location>
</feature>
<evidence type="ECO:0000313" key="3">
    <source>
        <dbReference type="EMBL" id="TFK51749.1"/>
    </source>
</evidence>
<keyword evidence="2" id="KW-0472">Membrane</keyword>
<organism evidence="3 4">
    <name type="scientific">Heliocybe sulcata</name>
    <dbReference type="NCBI Taxonomy" id="5364"/>
    <lineage>
        <taxon>Eukaryota</taxon>
        <taxon>Fungi</taxon>
        <taxon>Dikarya</taxon>
        <taxon>Basidiomycota</taxon>
        <taxon>Agaricomycotina</taxon>
        <taxon>Agaricomycetes</taxon>
        <taxon>Gloeophyllales</taxon>
        <taxon>Gloeophyllaceae</taxon>
        <taxon>Heliocybe</taxon>
    </lineage>
</organism>
<feature type="compositionally biased region" description="Basic and acidic residues" evidence="1">
    <location>
        <begin position="150"/>
        <end position="171"/>
    </location>
</feature>
<keyword evidence="2" id="KW-0812">Transmembrane</keyword>
<reference evidence="3 4" key="1">
    <citation type="journal article" date="2019" name="Nat. Ecol. Evol.">
        <title>Megaphylogeny resolves global patterns of mushroom evolution.</title>
        <authorList>
            <person name="Varga T."/>
            <person name="Krizsan K."/>
            <person name="Foldi C."/>
            <person name="Dima B."/>
            <person name="Sanchez-Garcia M."/>
            <person name="Sanchez-Ramirez S."/>
            <person name="Szollosi G.J."/>
            <person name="Szarkandi J.G."/>
            <person name="Papp V."/>
            <person name="Albert L."/>
            <person name="Andreopoulos W."/>
            <person name="Angelini C."/>
            <person name="Antonin V."/>
            <person name="Barry K.W."/>
            <person name="Bougher N.L."/>
            <person name="Buchanan P."/>
            <person name="Buyck B."/>
            <person name="Bense V."/>
            <person name="Catcheside P."/>
            <person name="Chovatia M."/>
            <person name="Cooper J."/>
            <person name="Damon W."/>
            <person name="Desjardin D."/>
            <person name="Finy P."/>
            <person name="Geml J."/>
            <person name="Haridas S."/>
            <person name="Hughes K."/>
            <person name="Justo A."/>
            <person name="Karasinski D."/>
            <person name="Kautmanova I."/>
            <person name="Kiss B."/>
            <person name="Kocsube S."/>
            <person name="Kotiranta H."/>
            <person name="LaButti K.M."/>
            <person name="Lechner B.E."/>
            <person name="Liimatainen K."/>
            <person name="Lipzen A."/>
            <person name="Lukacs Z."/>
            <person name="Mihaltcheva S."/>
            <person name="Morgado L.N."/>
            <person name="Niskanen T."/>
            <person name="Noordeloos M.E."/>
            <person name="Ohm R.A."/>
            <person name="Ortiz-Santana B."/>
            <person name="Ovrebo C."/>
            <person name="Racz N."/>
            <person name="Riley R."/>
            <person name="Savchenko A."/>
            <person name="Shiryaev A."/>
            <person name="Soop K."/>
            <person name="Spirin V."/>
            <person name="Szebenyi C."/>
            <person name="Tomsovsky M."/>
            <person name="Tulloss R.E."/>
            <person name="Uehling J."/>
            <person name="Grigoriev I.V."/>
            <person name="Vagvolgyi C."/>
            <person name="Papp T."/>
            <person name="Martin F.M."/>
            <person name="Miettinen O."/>
            <person name="Hibbett D.S."/>
            <person name="Nagy L.G."/>
        </authorList>
    </citation>
    <scope>NUCLEOTIDE SEQUENCE [LARGE SCALE GENOMIC DNA]</scope>
    <source>
        <strain evidence="3 4">OMC1185</strain>
    </source>
</reference>
<sequence>MSTPPNPHPYPYWHHHYHRGPGRFVTRIIWFALGGFATAVWMRSHDRNGDYRPHACMRHKPREQLPTTQSEPAAPHSWSLSWPDRRDEIGTAQGPMPAPANAAPSYEQERAAEMIAEMKKKAADTAVELSEATLDSILSTVTSLKAKLAERSARLDEENKRLRQEVEDLKRRPPRLV</sequence>
<accession>A0A5C3N1X7</accession>
<dbReference type="Proteomes" id="UP000305948">
    <property type="component" value="Unassembled WGS sequence"/>
</dbReference>
<keyword evidence="4" id="KW-1185">Reference proteome</keyword>
<keyword evidence="2" id="KW-1133">Transmembrane helix</keyword>
<protein>
    <submittedName>
        <fullName evidence="3">Uncharacterized protein</fullName>
    </submittedName>
</protein>
<proteinExistence type="predicted"/>
<feature type="region of interest" description="Disordered" evidence="1">
    <location>
        <begin position="63"/>
        <end position="106"/>
    </location>
</feature>
<dbReference type="OrthoDB" id="2960209at2759"/>
<gene>
    <name evidence="3" type="ORF">OE88DRAFT_1464912</name>
</gene>
<name>A0A5C3N1X7_9AGAM</name>
<dbReference type="AlphaFoldDB" id="A0A5C3N1X7"/>
<evidence type="ECO:0000256" key="1">
    <source>
        <dbReference type="SAM" id="MobiDB-lite"/>
    </source>
</evidence>
<evidence type="ECO:0000256" key="2">
    <source>
        <dbReference type="SAM" id="Phobius"/>
    </source>
</evidence>